<dbReference type="InterPro" id="IPR007692">
    <property type="entry name" value="DNA_helicase_DnaB"/>
</dbReference>
<comment type="caution">
    <text evidence="15">The sequence shown here is derived from an EMBL/GenBank/DDBJ whole genome shotgun (WGS) entry which is preliminary data.</text>
</comment>
<dbReference type="PANTHER" id="PTHR30153:SF2">
    <property type="entry name" value="REPLICATIVE DNA HELICASE"/>
    <property type="match status" value="1"/>
</dbReference>
<evidence type="ECO:0000256" key="8">
    <source>
        <dbReference type="ARBA" id="ARBA00023125"/>
    </source>
</evidence>
<dbReference type="NCBIfam" id="TIGR00665">
    <property type="entry name" value="DnaB"/>
    <property type="match status" value="1"/>
</dbReference>
<dbReference type="Gene3D" id="1.10.860.10">
    <property type="entry name" value="DNAb Helicase, Chain A"/>
    <property type="match status" value="1"/>
</dbReference>
<evidence type="ECO:0000256" key="7">
    <source>
        <dbReference type="ARBA" id="ARBA00022840"/>
    </source>
</evidence>
<name>A0A0Q9YIV3_9GAMM</name>
<keyword evidence="4 13" id="KW-0547">Nucleotide-binding</keyword>
<keyword evidence="2 13" id="KW-0639">Primosome</keyword>
<dbReference type="InterPro" id="IPR016136">
    <property type="entry name" value="DNA_helicase_N/primase_C"/>
</dbReference>
<keyword evidence="6 13" id="KW-0347">Helicase</keyword>
<dbReference type="SUPFAM" id="SSF48024">
    <property type="entry name" value="N-terminal domain of DnaB helicase"/>
    <property type="match status" value="1"/>
</dbReference>
<evidence type="ECO:0000256" key="12">
    <source>
        <dbReference type="NCBIfam" id="TIGR00665"/>
    </source>
</evidence>
<evidence type="ECO:0000256" key="3">
    <source>
        <dbReference type="ARBA" id="ARBA00022705"/>
    </source>
</evidence>
<comment type="catalytic activity">
    <reaction evidence="11 13">
        <text>ATP + H2O = ADP + phosphate + H(+)</text>
        <dbReference type="Rhea" id="RHEA:13065"/>
        <dbReference type="ChEBI" id="CHEBI:15377"/>
        <dbReference type="ChEBI" id="CHEBI:15378"/>
        <dbReference type="ChEBI" id="CHEBI:30616"/>
        <dbReference type="ChEBI" id="CHEBI:43474"/>
        <dbReference type="ChEBI" id="CHEBI:456216"/>
        <dbReference type="EC" id="5.6.2.3"/>
    </reaction>
</comment>
<dbReference type="Pfam" id="PF00772">
    <property type="entry name" value="DnaB"/>
    <property type="match status" value="1"/>
</dbReference>
<dbReference type="RefSeq" id="WP_075066942.1">
    <property type="nucleotide sequence ID" value="NZ_LKAJ02000001.1"/>
</dbReference>
<dbReference type="GO" id="GO:0006269">
    <property type="term" value="P:DNA replication, synthesis of primer"/>
    <property type="evidence" value="ECO:0007669"/>
    <property type="project" value="UniProtKB-UniRule"/>
</dbReference>
<dbReference type="Gene3D" id="3.40.50.300">
    <property type="entry name" value="P-loop containing nucleotide triphosphate hydrolases"/>
    <property type="match status" value="1"/>
</dbReference>
<dbReference type="InterPro" id="IPR003593">
    <property type="entry name" value="AAA+_ATPase"/>
</dbReference>
<evidence type="ECO:0000256" key="5">
    <source>
        <dbReference type="ARBA" id="ARBA00022801"/>
    </source>
</evidence>
<dbReference type="STRING" id="295108.HT99x_02321"/>
<keyword evidence="3 13" id="KW-0235">DNA replication</keyword>
<proteinExistence type="inferred from homology"/>
<dbReference type="NCBIfam" id="NF004384">
    <property type="entry name" value="PRK05748.1"/>
    <property type="match status" value="1"/>
</dbReference>
<dbReference type="PROSITE" id="PS51199">
    <property type="entry name" value="SF4_HELICASE"/>
    <property type="match status" value="1"/>
</dbReference>
<dbReference type="FunFam" id="1.10.860.10:FF:000001">
    <property type="entry name" value="Replicative DNA helicase"/>
    <property type="match status" value="1"/>
</dbReference>
<dbReference type="SMART" id="SM00382">
    <property type="entry name" value="AAA"/>
    <property type="match status" value="1"/>
</dbReference>
<dbReference type="SUPFAM" id="SSF52540">
    <property type="entry name" value="P-loop containing nucleoside triphosphate hydrolases"/>
    <property type="match status" value="1"/>
</dbReference>
<dbReference type="PANTHER" id="PTHR30153">
    <property type="entry name" value="REPLICATIVE DNA HELICASE DNAB"/>
    <property type="match status" value="1"/>
</dbReference>
<dbReference type="InterPro" id="IPR027417">
    <property type="entry name" value="P-loop_NTPase"/>
</dbReference>
<organism evidence="15">
    <name type="scientific">Candidatus Berkiella aquae</name>
    <dbReference type="NCBI Taxonomy" id="295108"/>
    <lineage>
        <taxon>Bacteria</taxon>
        <taxon>Pseudomonadati</taxon>
        <taxon>Pseudomonadota</taxon>
        <taxon>Gammaproteobacteria</taxon>
        <taxon>Candidatus Berkiellales</taxon>
        <taxon>Candidatus Berkiellaceae</taxon>
        <taxon>Candidatus Berkiella</taxon>
    </lineage>
</organism>
<dbReference type="GO" id="GO:0003677">
    <property type="term" value="F:DNA binding"/>
    <property type="evidence" value="ECO:0007669"/>
    <property type="project" value="UniProtKB-UniRule"/>
</dbReference>
<keyword evidence="9" id="KW-0413">Isomerase</keyword>
<protein>
    <recommendedName>
        <fullName evidence="12 13">Replicative DNA helicase</fullName>
        <ecNumber evidence="12 13">5.6.2.3</ecNumber>
    </recommendedName>
</protein>
<evidence type="ECO:0000259" key="14">
    <source>
        <dbReference type="PROSITE" id="PS51199"/>
    </source>
</evidence>
<evidence type="ECO:0000256" key="6">
    <source>
        <dbReference type="ARBA" id="ARBA00022806"/>
    </source>
</evidence>
<dbReference type="GO" id="GO:0016887">
    <property type="term" value="F:ATP hydrolysis activity"/>
    <property type="evidence" value="ECO:0007669"/>
    <property type="project" value="RHEA"/>
</dbReference>
<keyword evidence="7 13" id="KW-0067">ATP-binding</keyword>
<gene>
    <name evidence="15" type="primary">dnaB</name>
    <name evidence="15" type="ORF">HT99x_02321</name>
</gene>
<dbReference type="FunFam" id="3.40.50.300:FF:000076">
    <property type="entry name" value="Replicative DNA helicase"/>
    <property type="match status" value="1"/>
</dbReference>
<dbReference type="InterPro" id="IPR036185">
    <property type="entry name" value="DNA_heli_DnaB-like_N_sf"/>
</dbReference>
<dbReference type="InterPro" id="IPR007694">
    <property type="entry name" value="DNA_helicase_DnaB-like_C"/>
</dbReference>
<dbReference type="Pfam" id="PF03796">
    <property type="entry name" value="DnaB_C"/>
    <property type="match status" value="1"/>
</dbReference>
<feature type="domain" description="SF4 helicase" evidence="14">
    <location>
        <begin position="192"/>
        <end position="458"/>
    </location>
</feature>
<dbReference type="EC" id="5.6.2.3" evidence="12 13"/>
<evidence type="ECO:0000256" key="4">
    <source>
        <dbReference type="ARBA" id="ARBA00022741"/>
    </source>
</evidence>
<evidence type="ECO:0000256" key="2">
    <source>
        <dbReference type="ARBA" id="ARBA00022515"/>
    </source>
</evidence>
<evidence type="ECO:0000256" key="10">
    <source>
        <dbReference type="ARBA" id="ARBA00044932"/>
    </source>
</evidence>
<dbReference type="InterPro" id="IPR007693">
    <property type="entry name" value="DNA_helicase_DnaB-like_N"/>
</dbReference>
<keyword evidence="5 13" id="KW-0378">Hydrolase</keyword>
<dbReference type="AlphaFoldDB" id="A0A0Q9YIV3"/>
<evidence type="ECO:0000256" key="1">
    <source>
        <dbReference type="ARBA" id="ARBA00008428"/>
    </source>
</evidence>
<dbReference type="PATRIC" id="fig|1590043.3.peg.2369"/>
<dbReference type="GO" id="GO:0005524">
    <property type="term" value="F:ATP binding"/>
    <property type="evidence" value="ECO:0007669"/>
    <property type="project" value="UniProtKB-UniRule"/>
</dbReference>
<reference evidence="15" key="1">
    <citation type="submission" date="2015-09" db="EMBL/GenBank/DDBJ databases">
        <title>Draft Genome Sequences of Two Novel Amoeba-resistant Intranuclear Bacteria, Candidatus Berkiella cookevillensis and Candidatus Berkiella aquae.</title>
        <authorList>
            <person name="Mehari Y.T."/>
            <person name="Arivett B.A."/>
            <person name="Farone A.L."/>
            <person name="Gunderson J.H."/>
            <person name="Farone M.B."/>
        </authorList>
    </citation>
    <scope>NUCLEOTIDE SEQUENCE [LARGE SCALE GENOMIC DNA]</scope>
    <source>
        <strain evidence="15">HT99</strain>
    </source>
</reference>
<dbReference type="GO" id="GO:0042802">
    <property type="term" value="F:identical protein binding"/>
    <property type="evidence" value="ECO:0007669"/>
    <property type="project" value="UniProtKB-ARBA"/>
</dbReference>
<dbReference type="EMBL" id="LKAJ01000010">
    <property type="protein sequence ID" value="KRG20589.1"/>
    <property type="molecule type" value="Genomic_DNA"/>
</dbReference>
<dbReference type="GO" id="GO:0005829">
    <property type="term" value="C:cytosol"/>
    <property type="evidence" value="ECO:0007669"/>
    <property type="project" value="TreeGrafter"/>
</dbReference>
<sequence length="465" mass="51646">MLKETEATRIPLDLTAKLKVPPHSVDAEQAVLGGLMLDNKAWDQIADKLVEKHFYRRDHQLIFRAMVKLMSENKPLDVITVSEVLQQLEMHDEVGGLAYLGELAKNTPSAANIGAYAEIVYERAILRELISVGTLITESAFDPQGRASLEILDEAEKKVFDISEQGSRGSGPEGIRGIVSKAIDNIEKRFHDNNPVTGIATGFADFDRLTTGMQEGDLVIVAGRPSMGKTLLGMNIAEHAAIRSQKAVLVFSMEMPGESLAMRMLSSIGRIDQNKLRTGRLVEEDWTRLTSAVSLLSNAKLYIDETPALTPMEMRTRARRVARERDGLGLIVVDYLQLMRGSSTTDNRTAEISEISRSLKQLAKELRVPVVALSQLNRSLEQRPNKRPVMSDLRESGAIEQDADLIVFIYRDEVYNEDSPDKGTAEIIIGKQRNGPIGTVRLTFMGQYARFENFTTDNMMAAIEA</sequence>
<dbReference type="CDD" id="cd00984">
    <property type="entry name" value="DnaB_C"/>
    <property type="match status" value="1"/>
</dbReference>
<dbReference type="GO" id="GO:0043139">
    <property type="term" value="F:5'-3' DNA helicase activity"/>
    <property type="evidence" value="ECO:0007669"/>
    <property type="project" value="UniProtKB-EC"/>
</dbReference>
<comment type="similarity">
    <text evidence="1 13">Belongs to the helicase family. DnaB subfamily.</text>
</comment>
<evidence type="ECO:0000256" key="13">
    <source>
        <dbReference type="RuleBase" id="RU362085"/>
    </source>
</evidence>
<evidence type="ECO:0000256" key="9">
    <source>
        <dbReference type="ARBA" id="ARBA00023235"/>
    </source>
</evidence>
<comment type="function">
    <text evidence="10 13">The main replicative DNA helicase, it participates in initiation and elongation during chromosome replication. Travels ahead of the DNA replisome, separating dsDNA into templates for DNA synthesis. A processive ATP-dependent 5'-3' DNA helicase it has DNA-dependent ATPase activity.</text>
</comment>
<evidence type="ECO:0000313" key="15">
    <source>
        <dbReference type="EMBL" id="KRG20589.1"/>
    </source>
</evidence>
<accession>A0A0Q9YIV3</accession>
<dbReference type="GO" id="GO:1990077">
    <property type="term" value="C:primosome complex"/>
    <property type="evidence" value="ECO:0007669"/>
    <property type="project" value="UniProtKB-UniRule"/>
</dbReference>
<evidence type="ECO:0000256" key="11">
    <source>
        <dbReference type="ARBA" id="ARBA00048954"/>
    </source>
</evidence>
<keyword evidence="8 13" id="KW-0238">DNA-binding</keyword>